<dbReference type="SUPFAM" id="SSF53448">
    <property type="entry name" value="Nucleotide-diphospho-sugar transferases"/>
    <property type="match status" value="1"/>
</dbReference>
<dbReference type="STRING" id="1122146.IV53_GL000356"/>
<dbReference type="CDD" id="cd00761">
    <property type="entry name" value="Glyco_tranf_GTA_type"/>
    <property type="match status" value="1"/>
</dbReference>
<dbReference type="PANTHER" id="PTHR22916:SF51">
    <property type="entry name" value="GLYCOSYLTRANSFERASE EPSH-RELATED"/>
    <property type="match status" value="1"/>
</dbReference>
<evidence type="ECO:0000313" key="4">
    <source>
        <dbReference type="EMBL" id="KRN88392.1"/>
    </source>
</evidence>
<evidence type="ECO:0000256" key="1">
    <source>
        <dbReference type="ARBA" id="ARBA00022676"/>
    </source>
</evidence>
<dbReference type="PANTHER" id="PTHR22916">
    <property type="entry name" value="GLYCOSYLTRANSFERASE"/>
    <property type="match status" value="1"/>
</dbReference>
<organism evidence="4 5">
    <name type="scientific">Ligilactobacillus ceti DSM 22408</name>
    <dbReference type="NCBI Taxonomy" id="1122146"/>
    <lineage>
        <taxon>Bacteria</taxon>
        <taxon>Bacillati</taxon>
        <taxon>Bacillota</taxon>
        <taxon>Bacilli</taxon>
        <taxon>Lactobacillales</taxon>
        <taxon>Lactobacillaceae</taxon>
        <taxon>Ligilactobacillus</taxon>
    </lineage>
</organism>
<reference evidence="4 5" key="1">
    <citation type="journal article" date="2015" name="Genome Announc.">
        <title>Expanding the biotechnology potential of lactobacilli through comparative genomics of 213 strains and associated genera.</title>
        <authorList>
            <person name="Sun Z."/>
            <person name="Harris H.M."/>
            <person name="McCann A."/>
            <person name="Guo C."/>
            <person name="Argimon S."/>
            <person name="Zhang W."/>
            <person name="Yang X."/>
            <person name="Jeffery I.B."/>
            <person name="Cooney J.C."/>
            <person name="Kagawa T.F."/>
            <person name="Liu W."/>
            <person name="Song Y."/>
            <person name="Salvetti E."/>
            <person name="Wrobel A."/>
            <person name="Rasinkangas P."/>
            <person name="Parkhill J."/>
            <person name="Rea M.C."/>
            <person name="O'Sullivan O."/>
            <person name="Ritari J."/>
            <person name="Douillard F.P."/>
            <person name="Paul Ross R."/>
            <person name="Yang R."/>
            <person name="Briner A.E."/>
            <person name="Felis G.E."/>
            <person name="de Vos W.M."/>
            <person name="Barrangou R."/>
            <person name="Klaenhammer T.R."/>
            <person name="Caufield P.W."/>
            <person name="Cui Y."/>
            <person name="Zhang H."/>
            <person name="O'Toole P.W."/>
        </authorList>
    </citation>
    <scope>NUCLEOTIDE SEQUENCE [LARGE SCALE GENOMIC DNA]</scope>
    <source>
        <strain evidence="4 5">DSM 22408</strain>
    </source>
</reference>
<dbReference type="GO" id="GO:0016757">
    <property type="term" value="F:glycosyltransferase activity"/>
    <property type="evidence" value="ECO:0007669"/>
    <property type="project" value="UniProtKB-KW"/>
</dbReference>
<dbReference type="Proteomes" id="UP000051500">
    <property type="component" value="Unassembled WGS sequence"/>
</dbReference>
<proteinExistence type="predicted"/>
<dbReference type="AlphaFoldDB" id="A0A0R2KG71"/>
<evidence type="ECO:0000259" key="3">
    <source>
        <dbReference type="Pfam" id="PF00535"/>
    </source>
</evidence>
<keyword evidence="1" id="KW-0328">Glycosyltransferase</keyword>
<dbReference type="PATRIC" id="fig|1122146.4.peg.368"/>
<dbReference type="EMBL" id="JQBZ01000025">
    <property type="protein sequence ID" value="KRN88392.1"/>
    <property type="molecule type" value="Genomic_DNA"/>
</dbReference>
<gene>
    <name evidence="4" type="ORF">IV53_GL000356</name>
</gene>
<dbReference type="OrthoDB" id="396512at2"/>
<evidence type="ECO:0000256" key="2">
    <source>
        <dbReference type="ARBA" id="ARBA00022679"/>
    </source>
</evidence>
<evidence type="ECO:0000313" key="5">
    <source>
        <dbReference type="Proteomes" id="UP000051500"/>
    </source>
</evidence>
<dbReference type="InterPro" id="IPR001173">
    <property type="entry name" value="Glyco_trans_2-like"/>
</dbReference>
<accession>A0A0R2KG71</accession>
<comment type="caution">
    <text evidence="4">The sequence shown here is derived from an EMBL/GenBank/DDBJ whole genome shotgun (WGS) entry which is preliminary data.</text>
</comment>
<sequence>MLVSIILPVYNGEAYLKGCLNSIFQQTHQDLEIVIIDDGSTDRTAQLIDEYQKQDERIKVVHQKNLGLAEARNVGVAHATAEYLTWIDCDDLIAADYVETMLDNMLRHEADIVMCYAVTFQDQIIIPKIPYFEKVATSREVLYYYTSNQYLAGLDLYNVHSKMFRKEVLLQAPYPTGKLPEDMRTTYKHMYAAQRIVFVNKVLYYYRNTPNSLVNSPEVSRQIVESQREIMEFFQQHQLENPYIIPNYFVRMLERRKALLFIGDYKQLQELKQEFKQVLREKGDVLSVRTRLKYQLIIQLWTVNYYYFYNKQTGFKLNFKRKNQ</sequence>
<protein>
    <recommendedName>
        <fullName evidence="3">Glycosyltransferase 2-like domain-containing protein</fullName>
    </recommendedName>
</protein>
<name>A0A0R2KG71_9LACO</name>
<dbReference type="Gene3D" id="3.90.550.10">
    <property type="entry name" value="Spore Coat Polysaccharide Biosynthesis Protein SpsA, Chain A"/>
    <property type="match status" value="1"/>
</dbReference>
<dbReference type="RefSeq" id="WP_027106814.1">
    <property type="nucleotide sequence ID" value="NZ_JQBZ01000025.1"/>
</dbReference>
<keyword evidence="5" id="KW-1185">Reference proteome</keyword>
<dbReference type="Pfam" id="PF00535">
    <property type="entry name" value="Glycos_transf_2"/>
    <property type="match status" value="1"/>
</dbReference>
<dbReference type="eggNOG" id="COG0463">
    <property type="taxonomic scope" value="Bacteria"/>
</dbReference>
<feature type="domain" description="Glycosyltransferase 2-like" evidence="3">
    <location>
        <begin position="4"/>
        <end position="167"/>
    </location>
</feature>
<dbReference type="InterPro" id="IPR029044">
    <property type="entry name" value="Nucleotide-diphossugar_trans"/>
</dbReference>
<keyword evidence="2" id="KW-0808">Transferase</keyword>